<comment type="caution">
    <text evidence="10">The sequence shown here is derived from an EMBL/GenBank/DDBJ whole genome shotgun (WGS) entry which is preliminary data.</text>
</comment>
<dbReference type="PROSITE" id="PS50850">
    <property type="entry name" value="MFS"/>
    <property type="match status" value="1"/>
</dbReference>
<keyword evidence="3 8" id="KW-0812">Transmembrane</keyword>
<feature type="transmembrane region" description="Helical" evidence="8">
    <location>
        <begin position="224"/>
        <end position="242"/>
    </location>
</feature>
<keyword evidence="2" id="KW-0813">Transport</keyword>
<comment type="subcellular location">
    <subcellularLocation>
        <location evidence="1">Membrane</location>
        <topology evidence="1">Multi-pass membrane protein</topology>
    </subcellularLocation>
</comment>
<keyword evidence="5 8" id="KW-0472">Membrane</keyword>
<feature type="compositionally biased region" description="Polar residues" evidence="7">
    <location>
        <begin position="7"/>
        <end position="20"/>
    </location>
</feature>
<feature type="transmembrane region" description="Helical" evidence="8">
    <location>
        <begin position="191"/>
        <end position="212"/>
    </location>
</feature>
<proteinExistence type="inferred from homology"/>
<evidence type="ECO:0000259" key="9">
    <source>
        <dbReference type="PROSITE" id="PS50850"/>
    </source>
</evidence>
<evidence type="ECO:0000256" key="6">
    <source>
        <dbReference type="ARBA" id="ARBA00024338"/>
    </source>
</evidence>
<dbReference type="PANTHER" id="PTHR23505">
    <property type="entry name" value="SPINSTER"/>
    <property type="match status" value="1"/>
</dbReference>
<dbReference type="InterPro" id="IPR011701">
    <property type="entry name" value="MFS"/>
</dbReference>
<feature type="transmembrane region" description="Helical" evidence="8">
    <location>
        <begin position="497"/>
        <end position="518"/>
    </location>
</feature>
<dbReference type="Gene3D" id="1.20.1250.20">
    <property type="entry name" value="MFS general substrate transporter like domains"/>
    <property type="match status" value="1"/>
</dbReference>
<protein>
    <submittedName>
        <fullName evidence="10">G2649 protein</fullName>
    </submittedName>
</protein>
<organism evidence="10 11">
    <name type="scientific">Coccomyxa viridis</name>
    <dbReference type="NCBI Taxonomy" id="1274662"/>
    <lineage>
        <taxon>Eukaryota</taxon>
        <taxon>Viridiplantae</taxon>
        <taxon>Chlorophyta</taxon>
        <taxon>core chlorophytes</taxon>
        <taxon>Trebouxiophyceae</taxon>
        <taxon>Trebouxiophyceae incertae sedis</taxon>
        <taxon>Coccomyxaceae</taxon>
        <taxon>Coccomyxa</taxon>
    </lineage>
</organism>
<evidence type="ECO:0000256" key="8">
    <source>
        <dbReference type="SAM" id="Phobius"/>
    </source>
</evidence>
<feature type="transmembrane region" description="Helical" evidence="8">
    <location>
        <begin position="370"/>
        <end position="389"/>
    </location>
</feature>
<evidence type="ECO:0000256" key="7">
    <source>
        <dbReference type="SAM" id="MobiDB-lite"/>
    </source>
</evidence>
<dbReference type="InterPro" id="IPR020846">
    <property type="entry name" value="MFS_dom"/>
</dbReference>
<keyword evidence="4 8" id="KW-1133">Transmembrane helix</keyword>
<feature type="transmembrane region" description="Helical" evidence="8">
    <location>
        <begin position="427"/>
        <end position="448"/>
    </location>
</feature>
<evidence type="ECO:0000313" key="10">
    <source>
        <dbReference type="EMBL" id="CAL5220607.1"/>
    </source>
</evidence>
<feature type="transmembrane region" description="Helical" evidence="8">
    <location>
        <begin position="81"/>
        <end position="99"/>
    </location>
</feature>
<comment type="similarity">
    <text evidence="6">Belongs to the major facilitator superfamily. Spinster (TC 2.A.1.49) family.</text>
</comment>
<gene>
    <name evidence="10" type="primary">g2649</name>
    <name evidence="10" type="ORF">VP750_LOCUS2266</name>
</gene>
<feature type="region of interest" description="Disordered" evidence="7">
    <location>
        <begin position="1"/>
        <end position="41"/>
    </location>
</feature>
<evidence type="ECO:0000256" key="1">
    <source>
        <dbReference type="ARBA" id="ARBA00004141"/>
    </source>
</evidence>
<evidence type="ECO:0000313" key="11">
    <source>
        <dbReference type="Proteomes" id="UP001497392"/>
    </source>
</evidence>
<evidence type="ECO:0000256" key="3">
    <source>
        <dbReference type="ARBA" id="ARBA00022692"/>
    </source>
</evidence>
<dbReference type="EMBL" id="CAXHTA020000004">
    <property type="protein sequence ID" value="CAL5220607.1"/>
    <property type="molecule type" value="Genomic_DNA"/>
</dbReference>
<evidence type="ECO:0000256" key="4">
    <source>
        <dbReference type="ARBA" id="ARBA00022989"/>
    </source>
</evidence>
<evidence type="ECO:0000256" key="5">
    <source>
        <dbReference type="ARBA" id="ARBA00023136"/>
    </source>
</evidence>
<dbReference type="InterPro" id="IPR044770">
    <property type="entry name" value="MFS_spinster-like"/>
</dbReference>
<feature type="region of interest" description="Disordered" evidence="7">
    <location>
        <begin position="529"/>
        <end position="568"/>
    </location>
</feature>
<name>A0ABP1FSU8_9CHLO</name>
<feature type="transmembrane region" description="Helical" evidence="8">
    <location>
        <begin position="133"/>
        <end position="154"/>
    </location>
</feature>
<dbReference type="Proteomes" id="UP001497392">
    <property type="component" value="Unassembled WGS sequence"/>
</dbReference>
<feature type="transmembrane region" description="Helical" evidence="8">
    <location>
        <begin position="166"/>
        <end position="185"/>
    </location>
</feature>
<feature type="compositionally biased region" description="Basic and acidic residues" evidence="7">
    <location>
        <begin position="21"/>
        <end position="30"/>
    </location>
</feature>
<accession>A0ABP1FSU8</accession>
<dbReference type="Pfam" id="PF07690">
    <property type="entry name" value="MFS_1"/>
    <property type="match status" value="1"/>
</dbReference>
<keyword evidence="11" id="KW-1185">Reference proteome</keyword>
<sequence>MARDLDASSSIQDLPTTADSSRGRLDRPADSAHSIAGSDSKAALAVPKQAMAAALGPRQASEADTEAGDVPMPWWYTPRRLLLLYCFVWGLVYVDQGLLSSNGVTGTRSSDPTNSAVGAGDQGGLQADFNLSYAQLGLLPALYMAGLMVACLVFNELTNHVNSFRLVGIGLAMWALGAIFTGVSFNYGWLLFARIFTGAGEASVMTLTGPFIDDVAPPASKARWFAWLSLTPTLGVAIGYKLGDLTQYLNWRILFYIEAGVAVPVVLFCLLAPAVRLRGKLTQVSPEGIEHNGVGVTGERQGRQKWWQKCTKGTRELWTEIRAINRQPMYLANNWGFVPVQAALGVFTFWGPKAAKEILRADDDTVSYLLGGLVLGTGVIGTLGGGWILDKVGSSLRNAMVLQMTASGVALIAFILAFMVAPGLPAFASLLAIGLLGVFVVQAPLYAVSMWTVPVHLRPAGQAFQVICMHAFGDVPLPPITGVIQGKLQNWRISMTIVAALLSISVGCYMFGVLYSPWGKDYRTEKRVAPAPPADEEVQKLQLAEGTGKPRVGNPAGDEEGRVQEHKA</sequence>
<feature type="transmembrane region" description="Helical" evidence="8">
    <location>
        <begin position="401"/>
        <end position="421"/>
    </location>
</feature>
<reference evidence="10 11" key="1">
    <citation type="submission" date="2024-06" db="EMBL/GenBank/DDBJ databases">
        <authorList>
            <person name="Kraege A."/>
            <person name="Thomma B."/>
        </authorList>
    </citation>
    <scope>NUCLEOTIDE SEQUENCE [LARGE SCALE GENOMIC DNA]</scope>
</reference>
<evidence type="ECO:0000256" key="2">
    <source>
        <dbReference type="ARBA" id="ARBA00022448"/>
    </source>
</evidence>
<dbReference type="InterPro" id="IPR036259">
    <property type="entry name" value="MFS_trans_sf"/>
</dbReference>
<dbReference type="SUPFAM" id="SSF103473">
    <property type="entry name" value="MFS general substrate transporter"/>
    <property type="match status" value="1"/>
</dbReference>
<feature type="compositionally biased region" description="Basic and acidic residues" evidence="7">
    <location>
        <begin position="559"/>
        <end position="568"/>
    </location>
</feature>
<feature type="transmembrane region" description="Helical" evidence="8">
    <location>
        <begin position="254"/>
        <end position="275"/>
    </location>
</feature>
<feature type="transmembrane region" description="Helical" evidence="8">
    <location>
        <begin position="330"/>
        <end position="350"/>
    </location>
</feature>
<feature type="domain" description="Major facilitator superfamily (MFS) profile" evidence="9">
    <location>
        <begin position="81"/>
        <end position="517"/>
    </location>
</feature>
<dbReference type="PANTHER" id="PTHR23505:SF79">
    <property type="entry name" value="PROTEIN SPINSTER"/>
    <property type="match status" value="1"/>
</dbReference>